<keyword evidence="3" id="KW-0418">Kinase</keyword>
<organism evidence="5">
    <name type="scientific">marine metagenome</name>
    <dbReference type="NCBI Taxonomy" id="408172"/>
    <lineage>
        <taxon>unclassified sequences</taxon>
        <taxon>metagenomes</taxon>
        <taxon>ecological metagenomes</taxon>
    </lineage>
</organism>
<dbReference type="Pfam" id="PF03976">
    <property type="entry name" value="PPK2"/>
    <property type="match status" value="1"/>
</dbReference>
<dbReference type="PANTHER" id="PTHR34383">
    <property type="entry name" value="POLYPHOSPHATE:AMP PHOSPHOTRANSFERASE-RELATED"/>
    <property type="match status" value="1"/>
</dbReference>
<dbReference type="PIRSF" id="PIRSF028756">
    <property type="entry name" value="PPK2_prd"/>
    <property type="match status" value="1"/>
</dbReference>
<dbReference type="InterPro" id="IPR027417">
    <property type="entry name" value="P-loop_NTPase"/>
</dbReference>
<evidence type="ECO:0000259" key="4">
    <source>
        <dbReference type="Pfam" id="PF03976"/>
    </source>
</evidence>
<comment type="similarity">
    <text evidence="1">Belongs to the polyphosphate kinase 2 (PPK2) family. Class I subfamily.</text>
</comment>
<dbReference type="NCBIfam" id="TIGR03707">
    <property type="entry name" value="PPK2_P_aer"/>
    <property type="match status" value="1"/>
</dbReference>
<dbReference type="InterPro" id="IPR022486">
    <property type="entry name" value="PPK2_PA0141"/>
</dbReference>
<accession>A0A381TE60</accession>
<evidence type="ECO:0000256" key="3">
    <source>
        <dbReference type="ARBA" id="ARBA00022777"/>
    </source>
</evidence>
<dbReference type="Gene3D" id="3.40.50.300">
    <property type="entry name" value="P-loop containing nucleotide triphosphate hydrolases"/>
    <property type="match status" value="1"/>
</dbReference>
<proteinExistence type="inferred from homology"/>
<protein>
    <recommendedName>
        <fullName evidence="4">Polyphosphate kinase-2-related domain-containing protein</fullName>
    </recommendedName>
</protein>
<dbReference type="PANTHER" id="PTHR34383:SF1">
    <property type="entry name" value="ADP-POLYPHOSPHATE PHOSPHOTRANSFERASE"/>
    <property type="match status" value="1"/>
</dbReference>
<dbReference type="AlphaFoldDB" id="A0A381TE60"/>
<dbReference type="InterPro" id="IPR022488">
    <property type="entry name" value="PPK2-related"/>
</dbReference>
<evidence type="ECO:0000313" key="5">
    <source>
        <dbReference type="EMBL" id="SVA14405.1"/>
    </source>
</evidence>
<gene>
    <name evidence="5" type="ORF">METZ01_LOCUS67259</name>
</gene>
<dbReference type="GO" id="GO:0008976">
    <property type="term" value="F:polyphosphate kinase activity"/>
    <property type="evidence" value="ECO:0007669"/>
    <property type="project" value="InterPro"/>
</dbReference>
<reference evidence="5" key="1">
    <citation type="submission" date="2018-05" db="EMBL/GenBank/DDBJ databases">
        <authorList>
            <person name="Lanie J.A."/>
            <person name="Ng W.-L."/>
            <person name="Kazmierczak K.M."/>
            <person name="Andrzejewski T.M."/>
            <person name="Davidsen T.M."/>
            <person name="Wayne K.J."/>
            <person name="Tettelin H."/>
            <person name="Glass J.I."/>
            <person name="Rusch D."/>
            <person name="Podicherti R."/>
            <person name="Tsui H.-C.T."/>
            <person name="Winkler M.E."/>
        </authorList>
    </citation>
    <scope>NUCLEOTIDE SEQUENCE</scope>
</reference>
<evidence type="ECO:0000256" key="2">
    <source>
        <dbReference type="ARBA" id="ARBA00022679"/>
    </source>
</evidence>
<dbReference type="SUPFAM" id="SSF52540">
    <property type="entry name" value="P-loop containing nucleoside triphosphate hydrolases"/>
    <property type="match status" value="1"/>
</dbReference>
<keyword evidence="2" id="KW-0808">Transferase</keyword>
<dbReference type="InterPro" id="IPR016898">
    <property type="entry name" value="Polyphosphate_phosphotransfera"/>
</dbReference>
<name>A0A381TE60_9ZZZZ</name>
<dbReference type="EMBL" id="UINC01004449">
    <property type="protein sequence ID" value="SVA14405.1"/>
    <property type="molecule type" value="Genomic_DNA"/>
</dbReference>
<feature type="domain" description="Polyphosphate kinase-2-related" evidence="4">
    <location>
        <begin position="35"/>
        <end position="257"/>
    </location>
</feature>
<sequence length="270" mass="32408">MMLKEKDFIFFDDKEKFLKILKSKLPSKKYKKTIDRVNYNKELLFLQSRLVDLQNYIKSEKMRVCIIFEGRDAAGKGGAIKRFTQHLNPRNSRIVALPEPTIEEKGQWYFRRYMRAMPNPGEIVFFDRSWYNRAVVEPVMGFCTNREYSTFMSQVNEFENMLIDDGVQIIKFWFSITKYEQKRRFKKRMTNPLKSWKFSNVDMESQNRWEIYTKYKNQMFNRSGTNISPWINIKSSNKLTARIESIKYVLSRFEMSKSNILLDKNIISSI</sequence>
<evidence type="ECO:0000256" key="1">
    <source>
        <dbReference type="ARBA" id="ARBA00009924"/>
    </source>
</evidence>
<dbReference type="GO" id="GO:0006793">
    <property type="term" value="P:phosphorus metabolic process"/>
    <property type="evidence" value="ECO:0007669"/>
    <property type="project" value="InterPro"/>
</dbReference>